<gene>
    <name evidence="9" type="primary">secE</name>
    <name evidence="10" type="ordered locus">Acid_6324</name>
</gene>
<dbReference type="InterPro" id="IPR001901">
    <property type="entry name" value="Translocase_SecE/Sec61-g"/>
</dbReference>
<keyword evidence="5 9" id="KW-0653">Protein transport</keyword>
<evidence type="ECO:0000256" key="8">
    <source>
        <dbReference type="ARBA" id="ARBA00023136"/>
    </source>
</evidence>
<evidence type="ECO:0000256" key="7">
    <source>
        <dbReference type="ARBA" id="ARBA00023010"/>
    </source>
</evidence>
<keyword evidence="3 9" id="KW-1003">Cell membrane</keyword>
<dbReference type="GO" id="GO:0005886">
    <property type="term" value="C:plasma membrane"/>
    <property type="evidence" value="ECO:0007669"/>
    <property type="project" value="UniProtKB-SubCell"/>
</dbReference>
<dbReference type="InParanoid" id="Q01SX0"/>
<evidence type="ECO:0000256" key="6">
    <source>
        <dbReference type="ARBA" id="ARBA00022989"/>
    </source>
</evidence>
<organism evidence="10">
    <name type="scientific">Solibacter usitatus (strain Ellin6076)</name>
    <dbReference type="NCBI Taxonomy" id="234267"/>
    <lineage>
        <taxon>Bacteria</taxon>
        <taxon>Pseudomonadati</taxon>
        <taxon>Acidobacteriota</taxon>
        <taxon>Terriglobia</taxon>
        <taxon>Bryobacterales</taxon>
        <taxon>Solibacteraceae</taxon>
        <taxon>Candidatus Solibacter</taxon>
    </lineage>
</organism>
<comment type="similarity">
    <text evidence="9">Belongs to the SecE/SEC61-gamma family.</text>
</comment>
<dbReference type="OrthoDB" id="9812738at2"/>
<dbReference type="eggNOG" id="COG0690">
    <property type="taxonomic scope" value="Bacteria"/>
</dbReference>
<proteinExistence type="inferred from homology"/>
<dbReference type="Pfam" id="PF00584">
    <property type="entry name" value="SecE"/>
    <property type="match status" value="1"/>
</dbReference>
<dbReference type="PROSITE" id="PS01067">
    <property type="entry name" value="SECE_SEC61G"/>
    <property type="match status" value="1"/>
</dbReference>
<dbReference type="EMBL" id="CP000473">
    <property type="protein sequence ID" value="ABJ87250.1"/>
    <property type="molecule type" value="Genomic_DNA"/>
</dbReference>
<evidence type="ECO:0000256" key="4">
    <source>
        <dbReference type="ARBA" id="ARBA00022692"/>
    </source>
</evidence>
<dbReference type="HOGENOM" id="CLU_113663_8_0_0"/>
<evidence type="ECO:0000313" key="10">
    <source>
        <dbReference type="EMBL" id="ABJ87250.1"/>
    </source>
</evidence>
<dbReference type="GO" id="GO:0008320">
    <property type="term" value="F:protein transmembrane transporter activity"/>
    <property type="evidence" value="ECO:0007669"/>
    <property type="project" value="UniProtKB-UniRule"/>
</dbReference>
<dbReference type="PANTHER" id="PTHR33910">
    <property type="entry name" value="PROTEIN TRANSLOCASE SUBUNIT SECE"/>
    <property type="match status" value="1"/>
</dbReference>
<dbReference type="Gene3D" id="1.20.5.1030">
    <property type="entry name" value="Preprotein translocase secy subunit"/>
    <property type="match status" value="1"/>
</dbReference>
<dbReference type="InterPro" id="IPR038379">
    <property type="entry name" value="SecE_sf"/>
</dbReference>
<keyword evidence="2 9" id="KW-0813">Transport</keyword>
<dbReference type="HAMAP" id="MF_00422">
    <property type="entry name" value="SecE"/>
    <property type="match status" value="1"/>
</dbReference>
<keyword evidence="4 9" id="KW-0812">Transmembrane</keyword>
<evidence type="ECO:0000256" key="3">
    <source>
        <dbReference type="ARBA" id="ARBA00022475"/>
    </source>
</evidence>
<comment type="function">
    <text evidence="9">Essential subunit of the Sec protein translocation channel SecYEG. Clamps together the 2 halves of SecY. May contact the channel plug during translocation.</text>
</comment>
<reference evidence="10" key="1">
    <citation type="submission" date="2006-10" db="EMBL/GenBank/DDBJ databases">
        <title>Complete sequence of Solibacter usitatus Ellin6076.</title>
        <authorList>
            <consortium name="US DOE Joint Genome Institute"/>
            <person name="Copeland A."/>
            <person name="Lucas S."/>
            <person name="Lapidus A."/>
            <person name="Barry K."/>
            <person name="Detter J.C."/>
            <person name="Glavina del Rio T."/>
            <person name="Hammon N."/>
            <person name="Israni S."/>
            <person name="Dalin E."/>
            <person name="Tice H."/>
            <person name="Pitluck S."/>
            <person name="Thompson L.S."/>
            <person name="Brettin T."/>
            <person name="Bruce D."/>
            <person name="Han C."/>
            <person name="Tapia R."/>
            <person name="Gilna P."/>
            <person name="Schmutz J."/>
            <person name="Larimer F."/>
            <person name="Land M."/>
            <person name="Hauser L."/>
            <person name="Kyrpides N."/>
            <person name="Mikhailova N."/>
            <person name="Janssen P.H."/>
            <person name="Kuske C.R."/>
            <person name="Richardson P."/>
        </authorList>
    </citation>
    <scope>NUCLEOTIDE SEQUENCE</scope>
    <source>
        <strain evidence="10">Ellin6076</strain>
    </source>
</reference>
<dbReference type="KEGG" id="sus:Acid_6324"/>
<keyword evidence="6 9" id="KW-1133">Transmembrane helix</keyword>
<dbReference type="PANTHER" id="PTHR33910:SF1">
    <property type="entry name" value="PROTEIN TRANSLOCASE SUBUNIT SECE"/>
    <property type="match status" value="1"/>
</dbReference>
<dbReference type="NCBIfam" id="TIGR00964">
    <property type="entry name" value="secE_bact"/>
    <property type="match status" value="1"/>
</dbReference>
<dbReference type="GO" id="GO:0043952">
    <property type="term" value="P:protein transport by the Sec complex"/>
    <property type="evidence" value="ECO:0007669"/>
    <property type="project" value="UniProtKB-UniRule"/>
</dbReference>
<keyword evidence="7 9" id="KW-0811">Translocation</keyword>
<comment type="subcellular location">
    <subcellularLocation>
        <location evidence="9">Cell membrane</location>
        <topology evidence="9">Single-pass membrane protein</topology>
    </subcellularLocation>
    <subcellularLocation>
        <location evidence="1">Membrane</location>
    </subcellularLocation>
</comment>
<dbReference type="GO" id="GO:0009306">
    <property type="term" value="P:protein secretion"/>
    <property type="evidence" value="ECO:0007669"/>
    <property type="project" value="UniProtKB-UniRule"/>
</dbReference>
<evidence type="ECO:0000256" key="5">
    <source>
        <dbReference type="ARBA" id="ARBA00022927"/>
    </source>
</evidence>
<accession>Q01SX0</accession>
<evidence type="ECO:0000256" key="1">
    <source>
        <dbReference type="ARBA" id="ARBA00004370"/>
    </source>
</evidence>
<dbReference type="GO" id="GO:0006605">
    <property type="term" value="P:protein targeting"/>
    <property type="evidence" value="ECO:0007669"/>
    <property type="project" value="UniProtKB-UniRule"/>
</dbReference>
<keyword evidence="8 9" id="KW-0472">Membrane</keyword>
<dbReference type="AlphaFoldDB" id="Q01SX0"/>
<protein>
    <recommendedName>
        <fullName evidence="9">Protein translocase subunit SecE</fullName>
    </recommendedName>
</protein>
<dbReference type="STRING" id="234267.Acid_6324"/>
<dbReference type="InterPro" id="IPR005807">
    <property type="entry name" value="SecE_bac"/>
</dbReference>
<evidence type="ECO:0000256" key="2">
    <source>
        <dbReference type="ARBA" id="ARBA00022448"/>
    </source>
</evidence>
<sequence length="72" mass="8137">MAADVKVWVAGTKDYFNELKLEMRRVTWPNRKQVEGTTAVVIFSVFAFAGYFAIVDSVLTKGVKAVLEFFTK</sequence>
<dbReference type="GO" id="GO:0065002">
    <property type="term" value="P:intracellular protein transmembrane transport"/>
    <property type="evidence" value="ECO:0007669"/>
    <property type="project" value="UniProtKB-UniRule"/>
</dbReference>
<feature type="transmembrane region" description="Helical" evidence="9">
    <location>
        <begin position="34"/>
        <end position="54"/>
    </location>
</feature>
<evidence type="ECO:0000256" key="9">
    <source>
        <dbReference type="HAMAP-Rule" id="MF_00422"/>
    </source>
</evidence>
<comment type="subunit">
    <text evidence="9">Component of the Sec protein translocase complex. Heterotrimer consisting of SecY, SecE and SecG subunits. The heterotrimers can form oligomers, although 1 heterotrimer is thought to be able to translocate proteins. Interacts with the ribosome. Interacts with SecDF, and other proteins may be involved. Interacts with SecA.</text>
</comment>
<name>Q01SX0_SOLUE</name>